<dbReference type="SMART" id="SM01126">
    <property type="entry name" value="DDE_Tnp_IS1595"/>
    <property type="match status" value="1"/>
</dbReference>
<name>A0A1B6DV20_9HEMI</name>
<dbReference type="InterPro" id="IPR053164">
    <property type="entry name" value="IS1016-like_transposase"/>
</dbReference>
<feature type="domain" description="ISXO2-like transposase" evidence="1">
    <location>
        <begin position="153"/>
        <end position="296"/>
    </location>
</feature>
<reference evidence="2" key="1">
    <citation type="submission" date="2015-12" db="EMBL/GenBank/DDBJ databases">
        <title>De novo transcriptome assembly of four potential Pierce s Disease insect vectors from Arizona vineyards.</title>
        <authorList>
            <person name="Tassone E.E."/>
        </authorList>
    </citation>
    <scope>NUCLEOTIDE SEQUENCE</scope>
</reference>
<sequence length="331" mass="38861">MKNSVYSVEEIKLCTESCSKTFPQCLEMDLDEIIDFLLKHGVLKLYIDCKKCHNKLKLNRKQLNFKCYARYSHQKKKRKQCTFFQSAKTGSFFYKSKIDLVTHFQMIALFLFKRGPRQRFIEEKYGIAQDSIVKSYLLYRDIFIYINEKFETKLGGNGKVVELKEAQFGNCRVRKDGNRYPSFCWAIGGVERGSNNCFFTKIEMRNCECLLAIIKKLILPGTTIISDCWKLYNCTNKSDFQKLSFESDIKLIHPKTKDDLSIVEESWADVRSVVMGKGCRPNHLTGYLAEYLFKRRYLDLNERMHHFFIAVAELYEPRYSVSTNLKYESGI</sequence>
<accession>A0A1B6DV20</accession>
<dbReference type="Pfam" id="PF12762">
    <property type="entry name" value="DDE_Tnp_IS1595"/>
    <property type="match status" value="1"/>
</dbReference>
<evidence type="ECO:0000259" key="1">
    <source>
        <dbReference type="SMART" id="SM01126"/>
    </source>
</evidence>
<dbReference type="InterPro" id="IPR024445">
    <property type="entry name" value="Tnp_ISXO2-like"/>
</dbReference>
<dbReference type="EMBL" id="GEDC01007762">
    <property type="protein sequence ID" value="JAS29536.1"/>
    <property type="molecule type" value="Transcribed_RNA"/>
</dbReference>
<gene>
    <name evidence="2" type="ORF">g.23891</name>
</gene>
<protein>
    <recommendedName>
        <fullName evidence="1">ISXO2-like transposase domain-containing protein</fullName>
    </recommendedName>
</protein>
<evidence type="ECO:0000313" key="2">
    <source>
        <dbReference type="EMBL" id="JAS29536.1"/>
    </source>
</evidence>
<dbReference type="PANTHER" id="PTHR47163:SF2">
    <property type="entry name" value="SI:DKEY-17M8.2"/>
    <property type="match status" value="1"/>
</dbReference>
<dbReference type="PANTHER" id="PTHR47163">
    <property type="entry name" value="DDE_TNP_IS1595 DOMAIN-CONTAINING PROTEIN"/>
    <property type="match status" value="1"/>
</dbReference>
<proteinExistence type="predicted"/>
<dbReference type="AlphaFoldDB" id="A0A1B6DV20"/>
<organism evidence="2">
    <name type="scientific">Clastoptera arizonana</name>
    <name type="common">Arizona spittle bug</name>
    <dbReference type="NCBI Taxonomy" id="38151"/>
    <lineage>
        <taxon>Eukaryota</taxon>
        <taxon>Metazoa</taxon>
        <taxon>Ecdysozoa</taxon>
        <taxon>Arthropoda</taxon>
        <taxon>Hexapoda</taxon>
        <taxon>Insecta</taxon>
        <taxon>Pterygota</taxon>
        <taxon>Neoptera</taxon>
        <taxon>Paraneoptera</taxon>
        <taxon>Hemiptera</taxon>
        <taxon>Auchenorrhyncha</taxon>
        <taxon>Cercopoidea</taxon>
        <taxon>Clastopteridae</taxon>
        <taxon>Clastoptera</taxon>
    </lineage>
</organism>